<dbReference type="AlphaFoldDB" id="A0A7C9BN94"/>
<name>A0A7C9BN94_9BACT</name>
<evidence type="ECO:0000313" key="3">
    <source>
        <dbReference type="Proteomes" id="UP000479293"/>
    </source>
</evidence>
<evidence type="ECO:0000313" key="2">
    <source>
        <dbReference type="EMBL" id="MPR36855.1"/>
    </source>
</evidence>
<keyword evidence="3" id="KW-1185">Reference proteome</keyword>
<gene>
    <name evidence="2" type="ORF">GBK04_26865</name>
</gene>
<dbReference type="Proteomes" id="UP000479293">
    <property type="component" value="Unassembled WGS sequence"/>
</dbReference>
<protein>
    <recommendedName>
        <fullName evidence="4">T9SS type A sorting domain-containing protein</fullName>
    </recommendedName>
</protein>
<comment type="caution">
    <text evidence="2">The sequence shown here is derived from an EMBL/GenBank/DDBJ whole genome shotgun (WGS) entry which is preliminary data.</text>
</comment>
<organism evidence="2 3">
    <name type="scientific">Salmonirosea aquatica</name>
    <dbReference type="NCBI Taxonomy" id="2654236"/>
    <lineage>
        <taxon>Bacteria</taxon>
        <taxon>Pseudomonadati</taxon>
        <taxon>Bacteroidota</taxon>
        <taxon>Cytophagia</taxon>
        <taxon>Cytophagales</taxon>
        <taxon>Spirosomataceae</taxon>
        <taxon>Salmonirosea</taxon>
    </lineage>
</organism>
<proteinExistence type="predicted"/>
<dbReference type="EMBL" id="WHLY01000002">
    <property type="protein sequence ID" value="MPR36855.1"/>
    <property type="molecule type" value="Genomic_DNA"/>
</dbReference>
<sequence length="124" mass="13483">MKTLITFALACALGLAPDTDAKPLAAGTETSTYVVSGKMALWLTQDGKLKLAFDRQEGNANIEIRTQSQKLYHNVIGLKNGAQQTLDLTELGTGTYEVRVKIGKQVTTKTVVIGQVNERVFRLS</sequence>
<evidence type="ECO:0000256" key="1">
    <source>
        <dbReference type="SAM" id="SignalP"/>
    </source>
</evidence>
<feature type="signal peptide" evidence="1">
    <location>
        <begin position="1"/>
        <end position="21"/>
    </location>
</feature>
<feature type="chain" id="PRO_5028804294" description="T9SS type A sorting domain-containing protein" evidence="1">
    <location>
        <begin position="22"/>
        <end position="124"/>
    </location>
</feature>
<dbReference type="RefSeq" id="WP_152765117.1">
    <property type="nucleotide sequence ID" value="NZ_WHLY01000002.1"/>
</dbReference>
<evidence type="ECO:0008006" key="4">
    <source>
        <dbReference type="Google" id="ProtNLM"/>
    </source>
</evidence>
<reference evidence="2 3" key="1">
    <citation type="submission" date="2019-10" db="EMBL/GenBank/DDBJ databases">
        <title>Draft Genome Sequence of Cytophagaceae sp. SJW1-29.</title>
        <authorList>
            <person name="Choi A."/>
        </authorList>
    </citation>
    <scope>NUCLEOTIDE SEQUENCE [LARGE SCALE GENOMIC DNA]</scope>
    <source>
        <strain evidence="2 3">SJW1-29</strain>
    </source>
</reference>
<keyword evidence="1" id="KW-0732">Signal</keyword>
<accession>A0A7C9BN94</accession>